<dbReference type="PANTHER" id="PTHR11562">
    <property type="entry name" value="CATION EFFLUX PROTEIN/ ZINC TRANSPORTER"/>
    <property type="match status" value="1"/>
</dbReference>
<dbReference type="InterPro" id="IPR027470">
    <property type="entry name" value="Cation_efflux_CTD"/>
</dbReference>
<evidence type="ECO:0000256" key="2">
    <source>
        <dbReference type="ARBA" id="ARBA00008873"/>
    </source>
</evidence>
<evidence type="ECO:0000256" key="1">
    <source>
        <dbReference type="ARBA" id="ARBA00004141"/>
    </source>
</evidence>
<evidence type="ECO:0000256" key="6">
    <source>
        <dbReference type="ARBA" id="ARBA00022989"/>
    </source>
</evidence>
<feature type="compositionally biased region" description="Basic and acidic residues" evidence="9">
    <location>
        <begin position="304"/>
        <end position="314"/>
    </location>
</feature>
<feature type="domain" description="Cation efflux protein transmembrane" evidence="11">
    <location>
        <begin position="24"/>
        <end position="214"/>
    </location>
</feature>
<organism evidence="13 14">
    <name type="scientific">Halomonas ventosae</name>
    <dbReference type="NCBI Taxonomy" id="229007"/>
    <lineage>
        <taxon>Bacteria</taxon>
        <taxon>Pseudomonadati</taxon>
        <taxon>Pseudomonadota</taxon>
        <taxon>Gammaproteobacteria</taxon>
        <taxon>Oceanospirillales</taxon>
        <taxon>Halomonadaceae</taxon>
        <taxon>Halomonas</taxon>
    </lineage>
</organism>
<evidence type="ECO:0000259" key="12">
    <source>
        <dbReference type="Pfam" id="PF16916"/>
    </source>
</evidence>
<feature type="region of interest" description="Disordered" evidence="9">
    <location>
        <begin position="299"/>
        <end position="324"/>
    </location>
</feature>
<dbReference type="InterPro" id="IPR050681">
    <property type="entry name" value="CDF/SLC30A"/>
</dbReference>
<keyword evidence="4 10" id="KW-0812">Transmembrane</keyword>
<dbReference type="NCBIfam" id="TIGR01297">
    <property type="entry name" value="CDF"/>
    <property type="match status" value="1"/>
</dbReference>
<sequence>MAHDHDHSHHHTHHAGQDSQRRLFWAILLTGGFMIAEVVGGIVSGSLALLADAGHMLTDTAALGLAWFAARISRRPADEKRSFGYHRVQILAAFVNGLTLIAIVVWILIEAIRRLLSPVAVMGSTMLAIAALGLVVNVVVFAILHFGDRDNLNIRGAALHVLGDLLGSVAAIVAAVVILATGWMPIDPLLSVLVAMLILRSAWKLTRESAHILLEGTPESLDPVTLRREIPEQLEAVCNVHHVHVWSLTPGRHLISLHAAIAEGEDRQAALVAIRSLLEERYGLDHATIQLESWHQCADEPDSDERHDKADTRAARPTCCSEAG</sequence>
<evidence type="ECO:0000256" key="10">
    <source>
        <dbReference type="SAM" id="Phobius"/>
    </source>
</evidence>
<feature type="transmembrane region" description="Helical" evidence="10">
    <location>
        <begin position="90"/>
        <end position="109"/>
    </location>
</feature>
<evidence type="ECO:0000256" key="7">
    <source>
        <dbReference type="ARBA" id="ARBA00023065"/>
    </source>
</evidence>
<dbReference type="Proteomes" id="UP000295150">
    <property type="component" value="Unassembled WGS sequence"/>
</dbReference>
<evidence type="ECO:0000256" key="8">
    <source>
        <dbReference type="ARBA" id="ARBA00023136"/>
    </source>
</evidence>
<keyword evidence="14" id="KW-1185">Reference proteome</keyword>
<keyword evidence="5" id="KW-0862">Zinc</keyword>
<dbReference type="RefSeq" id="WP_133484121.1">
    <property type="nucleotide sequence ID" value="NZ_SNWH01000023.1"/>
</dbReference>
<feature type="transmembrane region" description="Helical" evidence="10">
    <location>
        <begin position="158"/>
        <end position="180"/>
    </location>
</feature>
<dbReference type="InterPro" id="IPR058533">
    <property type="entry name" value="Cation_efflux_TM"/>
</dbReference>
<dbReference type="GO" id="GO:0005886">
    <property type="term" value="C:plasma membrane"/>
    <property type="evidence" value="ECO:0007669"/>
    <property type="project" value="TreeGrafter"/>
</dbReference>
<comment type="subcellular location">
    <subcellularLocation>
        <location evidence="1">Membrane</location>
        <topology evidence="1">Multi-pass membrane protein</topology>
    </subcellularLocation>
</comment>
<gene>
    <name evidence="13" type="ORF">DFO68_12320</name>
</gene>
<keyword evidence="5" id="KW-0864">Zinc transport</keyword>
<keyword evidence="6 10" id="KW-1133">Transmembrane helix</keyword>
<evidence type="ECO:0000259" key="11">
    <source>
        <dbReference type="Pfam" id="PF01545"/>
    </source>
</evidence>
<dbReference type="GO" id="GO:0005385">
    <property type="term" value="F:zinc ion transmembrane transporter activity"/>
    <property type="evidence" value="ECO:0007669"/>
    <property type="project" value="TreeGrafter"/>
</dbReference>
<feature type="transmembrane region" description="Helical" evidence="10">
    <location>
        <begin position="23"/>
        <end position="43"/>
    </location>
</feature>
<dbReference type="Gene3D" id="1.20.1510.10">
    <property type="entry name" value="Cation efflux protein transmembrane domain"/>
    <property type="match status" value="1"/>
</dbReference>
<dbReference type="AlphaFoldDB" id="A0A4R6GYZ7"/>
<feature type="transmembrane region" description="Helical" evidence="10">
    <location>
        <begin position="49"/>
        <end position="70"/>
    </location>
</feature>
<keyword evidence="7" id="KW-0406">Ion transport</keyword>
<evidence type="ECO:0000313" key="13">
    <source>
        <dbReference type="EMBL" id="TDO00105.1"/>
    </source>
</evidence>
<dbReference type="Pfam" id="PF01545">
    <property type="entry name" value="Cation_efflux"/>
    <property type="match status" value="1"/>
</dbReference>
<feature type="transmembrane region" description="Helical" evidence="10">
    <location>
        <begin position="121"/>
        <end position="146"/>
    </location>
</feature>
<dbReference type="SUPFAM" id="SSF161111">
    <property type="entry name" value="Cation efflux protein transmembrane domain-like"/>
    <property type="match status" value="1"/>
</dbReference>
<accession>A0A4R6GYZ7</accession>
<keyword evidence="8 10" id="KW-0472">Membrane</keyword>
<evidence type="ECO:0000256" key="3">
    <source>
        <dbReference type="ARBA" id="ARBA00022448"/>
    </source>
</evidence>
<dbReference type="EMBL" id="SNWH01000023">
    <property type="protein sequence ID" value="TDO00105.1"/>
    <property type="molecule type" value="Genomic_DNA"/>
</dbReference>
<evidence type="ECO:0000256" key="5">
    <source>
        <dbReference type="ARBA" id="ARBA00022906"/>
    </source>
</evidence>
<protein>
    <submittedName>
        <fullName evidence="13">Cobalt-zinc-cadmium efflux system protein</fullName>
    </submittedName>
</protein>
<dbReference type="InterPro" id="IPR002524">
    <property type="entry name" value="Cation_efflux"/>
</dbReference>
<keyword evidence="3" id="KW-0813">Transport</keyword>
<dbReference type="InterPro" id="IPR036837">
    <property type="entry name" value="Cation_efflux_CTD_sf"/>
</dbReference>
<comment type="caution">
    <text evidence="13">The sequence shown here is derived from an EMBL/GenBank/DDBJ whole genome shotgun (WGS) entry which is preliminary data.</text>
</comment>
<dbReference type="SUPFAM" id="SSF160240">
    <property type="entry name" value="Cation efflux protein cytoplasmic domain-like"/>
    <property type="match status" value="1"/>
</dbReference>
<dbReference type="InterPro" id="IPR027469">
    <property type="entry name" value="Cation_efflux_TMD_sf"/>
</dbReference>
<dbReference type="OrthoDB" id="9809646at2"/>
<proteinExistence type="inferred from homology"/>
<dbReference type="Pfam" id="PF16916">
    <property type="entry name" value="ZT_dimer"/>
    <property type="match status" value="1"/>
</dbReference>
<evidence type="ECO:0000256" key="4">
    <source>
        <dbReference type="ARBA" id="ARBA00022692"/>
    </source>
</evidence>
<feature type="domain" description="Cation efflux protein cytoplasmic" evidence="12">
    <location>
        <begin position="229"/>
        <end position="293"/>
    </location>
</feature>
<evidence type="ECO:0000313" key="14">
    <source>
        <dbReference type="Proteomes" id="UP000295150"/>
    </source>
</evidence>
<name>A0A4R6GYZ7_9GAMM</name>
<reference evidence="13 14" key="1">
    <citation type="submission" date="2019-03" db="EMBL/GenBank/DDBJ databases">
        <title>Freshwater and sediment microbial communities from various areas in North America, analyzing microbe dynamics in response to fracking.</title>
        <authorList>
            <person name="Lamendella R."/>
        </authorList>
    </citation>
    <scope>NUCLEOTIDE SEQUENCE [LARGE SCALE GENOMIC DNA]</scope>
    <source>
        <strain evidence="13 14">1_TX</strain>
    </source>
</reference>
<comment type="similarity">
    <text evidence="2">Belongs to the cation diffusion facilitator (CDF) transporter (TC 2.A.4) family. SLC30A subfamily.</text>
</comment>
<evidence type="ECO:0000256" key="9">
    <source>
        <dbReference type="SAM" id="MobiDB-lite"/>
    </source>
</evidence>
<dbReference type="PANTHER" id="PTHR11562:SF17">
    <property type="entry name" value="RE54080P-RELATED"/>
    <property type="match status" value="1"/>
</dbReference>